<proteinExistence type="predicted"/>
<feature type="chain" id="PRO_5030079431" description="C-type lectin domain-containing protein" evidence="2">
    <location>
        <begin position="29"/>
        <end position="135"/>
    </location>
</feature>
<dbReference type="InParanoid" id="A0A3Q1HD18"/>
<feature type="domain" description="C-type lectin" evidence="3">
    <location>
        <begin position="21"/>
        <end position="118"/>
    </location>
</feature>
<dbReference type="SMART" id="SM00034">
    <property type="entry name" value="CLECT"/>
    <property type="match status" value="1"/>
</dbReference>
<dbReference type="InterPro" id="IPR016186">
    <property type="entry name" value="C-type_lectin-like/link_sf"/>
</dbReference>
<reference evidence="4" key="3">
    <citation type="submission" date="2025-09" db="UniProtKB">
        <authorList>
            <consortium name="Ensembl"/>
        </authorList>
    </citation>
    <scope>IDENTIFICATION</scope>
</reference>
<sequence>ILHCTHPNLGLLLLILLSNLMTWSSAQAYCRQHYTDMPIIENSAENAAVYSVLPNNVQAWIGLYRVPWKWSDKSNSPFRHWLSGQPDNRNGNEYCAAEDYLHDWSDLTCTTKLPFICHQGNSMTNKLICSYLITS</sequence>
<dbReference type="AlphaFoldDB" id="A0A3Q1HD18"/>
<accession>A0A3Q1HD18</accession>
<dbReference type="InterPro" id="IPR016187">
    <property type="entry name" value="CTDL_fold"/>
</dbReference>
<dbReference type="PANTHER" id="PTHR45784">
    <property type="entry name" value="C-TYPE LECTIN DOMAIN FAMILY 20 MEMBER A-RELATED"/>
    <property type="match status" value="1"/>
</dbReference>
<dbReference type="Proteomes" id="UP000265040">
    <property type="component" value="Chromosome 16"/>
</dbReference>
<feature type="signal peptide" evidence="2">
    <location>
        <begin position="1"/>
        <end position="28"/>
    </location>
</feature>
<dbReference type="Gene3D" id="3.10.100.10">
    <property type="entry name" value="Mannose-Binding Protein A, subunit A"/>
    <property type="match status" value="1"/>
</dbReference>
<keyword evidence="2" id="KW-0732">Signal</keyword>
<dbReference type="OrthoDB" id="7357196at2759"/>
<evidence type="ECO:0000313" key="4">
    <source>
        <dbReference type="Ensembl" id="ENSATEP00000006497.2"/>
    </source>
</evidence>
<evidence type="ECO:0000256" key="1">
    <source>
        <dbReference type="ARBA" id="ARBA00023157"/>
    </source>
</evidence>
<dbReference type="SUPFAM" id="SSF56436">
    <property type="entry name" value="C-type lectin-like"/>
    <property type="match status" value="1"/>
</dbReference>
<dbReference type="Pfam" id="PF00059">
    <property type="entry name" value="Lectin_C"/>
    <property type="match status" value="1"/>
</dbReference>
<evidence type="ECO:0000259" key="3">
    <source>
        <dbReference type="PROSITE" id="PS50041"/>
    </source>
</evidence>
<evidence type="ECO:0000256" key="2">
    <source>
        <dbReference type="SAM" id="SignalP"/>
    </source>
</evidence>
<protein>
    <recommendedName>
        <fullName evidence="3">C-type lectin domain-containing protein</fullName>
    </recommendedName>
</protein>
<organism evidence="4 5">
    <name type="scientific">Anabas testudineus</name>
    <name type="common">Climbing perch</name>
    <name type="synonym">Anthias testudineus</name>
    <dbReference type="NCBI Taxonomy" id="64144"/>
    <lineage>
        <taxon>Eukaryota</taxon>
        <taxon>Metazoa</taxon>
        <taxon>Chordata</taxon>
        <taxon>Craniata</taxon>
        <taxon>Vertebrata</taxon>
        <taxon>Euteleostomi</taxon>
        <taxon>Actinopterygii</taxon>
        <taxon>Neopterygii</taxon>
        <taxon>Teleostei</taxon>
        <taxon>Neoteleostei</taxon>
        <taxon>Acanthomorphata</taxon>
        <taxon>Anabantaria</taxon>
        <taxon>Anabantiformes</taxon>
        <taxon>Anabantoidei</taxon>
        <taxon>Anabantidae</taxon>
        <taxon>Anabas</taxon>
    </lineage>
</organism>
<dbReference type="PROSITE" id="PS00615">
    <property type="entry name" value="C_TYPE_LECTIN_1"/>
    <property type="match status" value="1"/>
</dbReference>
<evidence type="ECO:0000313" key="5">
    <source>
        <dbReference type="Proteomes" id="UP000265040"/>
    </source>
</evidence>
<reference evidence="4" key="2">
    <citation type="submission" date="2025-08" db="UniProtKB">
        <authorList>
            <consortium name="Ensembl"/>
        </authorList>
    </citation>
    <scope>IDENTIFICATION</scope>
</reference>
<dbReference type="PANTHER" id="PTHR45784:SF3">
    <property type="entry name" value="C-TYPE LECTIN DOMAIN FAMILY 4 MEMBER K-LIKE-RELATED"/>
    <property type="match status" value="1"/>
</dbReference>
<reference evidence="4" key="1">
    <citation type="submission" date="2021-04" db="EMBL/GenBank/DDBJ databases">
        <authorList>
            <consortium name="Wellcome Sanger Institute Data Sharing"/>
        </authorList>
    </citation>
    <scope>NUCLEOTIDE SEQUENCE [LARGE SCALE GENOMIC DNA]</scope>
</reference>
<keyword evidence="5" id="KW-1185">Reference proteome</keyword>
<keyword evidence="1" id="KW-1015">Disulfide bond</keyword>
<dbReference type="InterPro" id="IPR018378">
    <property type="entry name" value="C-type_lectin_CS"/>
</dbReference>
<dbReference type="PROSITE" id="PS50041">
    <property type="entry name" value="C_TYPE_LECTIN_2"/>
    <property type="match status" value="1"/>
</dbReference>
<dbReference type="GeneTree" id="ENSGT00940000163911"/>
<dbReference type="Ensembl" id="ENSATET00000006606.2">
    <property type="protein sequence ID" value="ENSATEP00000006497.2"/>
    <property type="gene ID" value="ENSATEG00000004582.2"/>
</dbReference>
<dbReference type="InterPro" id="IPR001304">
    <property type="entry name" value="C-type_lectin-like"/>
</dbReference>
<name>A0A3Q1HD18_ANATE</name>